<evidence type="ECO:0000313" key="3">
    <source>
        <dbReference type="Proteomes" id="UP000184339"/>
    </source>
</evidence>
<sequence length="118" mass="12802">MRLVLTWLINAIALLAVPYLMHSVDVISIKAALVAALVLGLVNTLIRPVLLLLTLPVTLLSLGLFIFIVNGFMFWLVAQWVDGFHVDSFLSAVGGALLYSVISWALSTLLLKNPDGQS</sequence>
<gene>
    <name evidence="2" type="ORF">SAMN05192549_112145</name>
</gene>
<dbReference type="AlphaFoldDB" id="A0A1M7TBY5"/>
<dbReference type="OrthoDB" id="9797048at2"/>
<reference evidence="3" key="1">
    <citation type="submission" date="2016-11" db="EMBL/GenBank/DDBJ databases">
        <authorList>
            <person name="Varghese N."/>
            <person name="Submissions S."/>
        </authorList>
    </citation>
    <scope>NUCLEOTIDE SEQUENCE [LARGE SCALE GENOMIC DNA]</scope>
    <source>
        <strain evidence="3">Sac-22</strain>
    </source>
</reference>
<accession>A0A1M7TBY5</accession>
<protein>
    <submittedName>
        <fullName evidence="2">Putative membrane protein</fullName>
    </submittedName>
</protein>
<feature type="transmembrane region" description="Helical" evidence="1">
    <location>
        <begin position="26"/>
        <end position="46"/>
    </location>
</feature>
<organism evidence="2 3">
    <name type="scientific">Duganella sacchari</name>
    <dbReference type="NCBI Taxonomy" id="551987"/>
    <lineage>
        <taxon>Bacteria</taxon>
        <taxon>Pseudomonadati</taxon>
        <taxon>Pseudomonadota</taxon>
        <taxon>Betaproteobacteria</taxon>
        <taxon>Burkholderiales</taxon>
        <taxon>Oxalobacteraceae</taxon>
        <taxon>Telluria group</taxon>
        <taxon>Duganella</taxon>
    </lineage>
</organism>
<dbReference type="EMBL" id="FRCX01000012">
    <property type="protein sequence ID" value="SHN68279.1"/>
    <property type="molecule type" value="Genomic_DNA"/>
</dbReference>
<dbReference type="Pfam" id="PF04020">
    <property type="entry name" value="Phage_holin_4_2"/>
    <property type="match status" value="1"/>
</dbReference>
<dbReference type="InterPro" id="IPR007165">
    <property type="entry name" value="Phage_holin_4_2"/>
</dbReference>
<keyword evidence="1" id="KW-1133">Transmembrane helix</keyword>
<evidence type="ECO:0000256" key="1">
    <source>
        <dbReference type="SAM" id="Phobius"/>
    </source>
</evidence>
<dbReference type="RefSeq" id="WP_072788172.1">
    <property type="nucleotide sequence ID" value="NZ_FRCX01000012.1"/>
</dbReference>
<proteinExistence type="predicted"/>
<dbReference type="PANTHER" id="PTHR37309">
    <property type="entry name" value="SLR0284 PROTEIN"/>
    <property type="match status" value="1"/>
</dbReference>
<dbReference type="PANTHER" id="PTHR37309:SF1">
    <property type="entry name" value="SLR0284 PROTEIN"/>
    <property type="match status" value="1"/>
</dbReference>
<dbReference type="Proteomes" id="UP000184339">
    <property type="component" value="Unassembled WGS sequence"/>
</dbReference>
<dbReference type="STRING" id="551987.SAMN05192549_112145"/>
<evidence type="ECO:0000313" key="2">
    <source>
        <dbReference type="EMBL" id="SHN68279.1"/>
    </source>
</evidence>
<feature type="transmembrane region" description="Helical" evidence="1">
    <location>
        <begin position="53"/>
        <end position="77"/>
    </location>
</feature>
<keyword evidence="3" id="KW-1185">Reference proteome</keyword>
<keyword evidence="1" id="KW-0812">Transmembrane</keyword>
<name>A0A1M7TBY5_9BURK</name>
<feature type="transmembrane region" description="Helical" evidence="1">
    <location>
        <begin position="89"/>
        <end position="111"/>
    </location>
</feature>
<keyword evidence="1" id="KW-0472">Membrane</keyword>